<keyword evidence="3" id="KW-1185">Reference proteome</keyword>
<reference evidence="2" key="1">
    <citation type="thesis" date="2020" institute="ProQuest LLC" country="789 East Eisenhower Parkway, Ann Arbor, MI, USA">
        <title>Comparative Genomics and Chromosome Evolution.</title>
        <authorList>
            <person name="Mudd A.B."/>
        </authorList>
    </citation>
    <scope>NUCLEOTIDE SEQUENCE</scope>
    <source>
        <strain evidence="2">237g6f4</strain>
        <tissue evidence="2">Blood</tissue>
    </source>
</reference>
<name>A0AAV6YMM6_ENGPU</name>
<dbReference type="AlphaFoldDB" id="A0AAV6YMM6"/>
<dbReference type="Proteomes" id="UP000824782">
    <property type="component" value="Unassembled WGS sequence"/>
</dbReference>
<proteinExistence type="predicted"/>
<feature type="compositionally biased region" description="Basic and acidic residues" evidence="1">
    <location>
        <begin position="61"/>
        <end position="70"/>
    </location>
</feature>
<feature type="region of interest" description="Disordered" evidence="1">
    <location>
        <begin position="111"/>
        <end position="150"/>
    </location>
</feature>
<evidence type="ECO:0000256" key="1">
    <source>
        <dbReference type="SAM" id="MobiDB-lite"/>
    </source>
</evidence>
<gene>
    <name evidence="2" type="ORF">GDO81_022191</name>
</gene>
<evidence type="ECO:0000313" key="3">
    <source>
        <dbReference type="Proteomes" id="UP000824782"/>
    </source>
</evidence>
<protein>
    <submittedName>
        <fullName evidence="2">Uncharacterized protein</fullName>
    </submittedName>
</protein>
<feature type="region of interest" description="Disordered" evidence="1">
    <location>
        <begin position="35"/>
        <end position="70"/>
    </location>
</feature>
<accession>A0AAV6YMM6</accession>
<sequence>MRAKEYECFVVKIERLEKLCRALQEERIELYKRIKDAKTRDEEEEEEETAPEVLDSATAAADEKSATESSVIDEKIIRDLETAFMVTHTLKEQEESNPQCLQSEACKLATTGENPARSLQDVASSESTEQKAAETEVQPVSPNNDMEDVD</sequence>
<comment type="caution">
    <text evidence="2">The sequence shown here is derived from an EMBL/GenBank/DDBJ whole genome shotgun (WGS) entry which is preliminary data.</text>
</comment>
<dbReference type="EMBL" id="WNYA01019151">
    <property type="protein sequence ID" value="KAG8538704.1"/>
    <property type="molecule type" value="Genomic_DNA"/>
</dbReference>
<organism evidence="2 3">
    <name type="scientific">Engystomops pustulosus</name>
    <name type="common">Tungara frog</name>
    <name type="synonym">Physalaemus pustulosus</name>
    <dbReference type="NCBI Taxonomy" id="76066"/>
    <lineage>
        <taxon>Eukaryota</taxon>
        <taxon>Metazoa</taxon>
        <taxon>Chordata</taxon>
        <taxon>Craniata</taxon>
        <taxon>Vertebrata</taxon>
        <taxon>Euteleostomi</taxon>
        <taxon>Amphibia</taxon>
        <taxon>Batrachia</taxon>
        <taxon>Anura</taxon>
        <taxon>Neobatrachia</taxon>
        <taxon>Hyloidea</taxon>
        <taxon>Leptodactylidae</taxon>
        <taxon>Leiuperinae</taxon>
        <taxon>Engystomops</taxon>
    </lineage>
</organism>
<evidence type="ECO:0000313" key="2">
    <source>
        <dbReference type="EMBL" id="KAG8538704.1"/>
    </source>
</evidence>